<comment type="caution">
    <text evidence="4">The sequence shown here is derived from an EMBL/GenBank/DDBJ whole genome shotgun (WGS) entry which is preliminary data.</text>
</comment>
<feature type="region of interest" description="Disordered" evidence="2">
    <location>
        <begin position="514"/>
        <end position="566"/>
    </location>
</feature>
<dbReference type="InterPro" id="IPR050951">
    <property type="entry name" value="Retrovirus_Pol_polyprotein"/>
</dbReference>
<dbReference type="Gene3D" id="1.10.340.70">
    <property type="match status" value="1"/>
</dbReference>
<accession>A0ABQ7PUS9</accession>
<dbReference type="PANTHER" id="PTHR37984">
    <property type="entry name" value="PROTEIN CBG26694"/>
    <property type="match status" value="1"/>
</dbReference>
<dbReference type="EC" id="2.7.7.49" evidence="1"/>
<evidence type="ECO:0000256" key="2">
    <source>
        <dbReference type="SAM" id="MobiDB-lite"/>
    </source>
</evidence>
<dbReference type="SUPFAM" id="SSF53098">
    <property type="entry name" value="Ribonuclease H-like"/>
    <property type="match status" value="1"/>
</dbReference>
<organism evidence="4 5">
    <name type="scientific">Plutella xylostella</name>
    <name type="common">Diamondback moth</name>
    <name type="synonym">Plutella maculipennis</name>
    <dbReference type="NCBI Taxonomy" id="51655"/>
    <lineage>
        <taxon>Eukaryota</taxon>
        <taxon>Metazoa</taxon>
        <taxon>Ecdysozoa</taxon>
        <taxon>Arthropoda</taxon>
        <taxon>Hexapoda</taxon>
        <taxon>Insecta</taxon>
        <taxon>Pterygota</taxon>
        <taxon>Neoptera</taxon>
        <taxon>Endopterygota</taxon>
        <taxon>Lepidoptera</taxon>
        <taxon>Glossata</taxon>
        <taxon>Ditrysia</taxon>
        <taxon>Yponomeutoidea</taxon>
        <taxon>Plutellidae</taxon>
        <taxon>Plutella</taxon>
    </lineage>
</organism>
<dbReference type="InterPro" id="IPR001584">
    <property type="entry name" value="Integrase_cat-core"/>
</dbReference>
<evidence type="ECO:0000313" key="5">
    <source>
        <dbReference type="Proteomes" id="UP000823941"/>
    </source>
</evidence>
<dbReference type="InterPro" id="IPR012337">
    <property type="entry name" value="RNaseH-like_sf"/>
</dbReference>
<sequence length="566" mass="64051">MYVIDTDERQPVLLGRDFIGAFNLKLCSENCLNIQRGGYETYLKEKYEKLFRDELGTFNKHKIEYVKSDDNVSRAISSYTDGNSEYGEKGLYINFMSDSLLKPVTIADIKVETSRDPVLSKVLKCIRDGWPAKCKDIDLKPYYMCRLQLSQENDCVLRGHKLVIPRKFQKQLLDELHNSHFGVVKTKTEARARMWWPGIDRHIEETVGSCSACAALRPAPPRAPLAVWTYPERPWQRMHIDMFSLHDKQFLVAIDAHTKWVECFLMSRTDTNSIIEKLEEIFSRFGLVETLVSDNGSNFVSAEFEQFCELSGIHHITSAPYHPASNGQAENSVKTVKKALKILLNPTDSLTLCQKVVNRYLFDNRNSVHMTTGFSPAQLMFGRTLRSRFDLLRGSPAPPSPPRDVAGATAAMSLSAEAQRNVSTQQMSQCKQYGGQRKIFFSIDDRVLVKCFFKNGNKTEWKLGTVKERIGAMMYIVYISDLNTDARKHVDHLLKYNGVLDDDDDDNIPYYDCSSDESQLDTNVTPVTAIEGEEDGSEAAPPPPAPVGGGGRPVRSTRNPNPRYKV</sequence>
<reference evidence="4 5" key="1">
    <citation type="submission" date="2021-06" db="EMBL/GenBank/DDBJ databases">
        <title>A haploid diamondback moth (Plutella xylostella L.) genome assembly resolves 31 chromosomes and identifies a diamide resistance mutation.</title>
        <authorList>
            <person name="Ward C.M."/>
            <person name="Perry K.D."/>
            <person name="Baker G."/>
            <person name="Powis K."/>
            <person name="Heckel D.G."/>
            <person name="Baxter S.W."/>
        </authorList>
    </citation>
    <scope>NUCLEOTIDE SEQUENCE [LARGE SCALE GENOMIC DNA]</scope>
    <source>
        <strain evidence="4 5">LV</strain>
        <tissue evidence="4">Single pupa</tissue>
    </source>
</reference>
<evidence type="ECO:0000259" key="3">
    <source>
        <dbReference type="PROSITE" id="PS50994"/>
    </source>
</evidence>
<dbReference type="PROSITE" id="PS50994">
    <property type="entry name" value="INTEGRASE"/>
    <property type="match status" value="1"/>
</dbReference>
<feature type="domain" description="Integrase catalytic" evidence="3">
    <location>
        <begin position="230"/>
        <end position="384"/>
    </location>
</feature>
<gene>
    <name evidence="4" type="ORF">JYU34_020626</name>
</gene>
<dbReference type="Gene3D" id="3.30.420.10">
    <property type="entry name" value="Ribonuclease H-like superfamily/Ribonuclease H"/>
    <property type="match status" value="1"/>
</dbReference>
<keyword evidence="5" id="KW-1185">Reference proteome</keyword>
<name>A0ABQ7PUS9_PLUXY</name>
<dbReference type="PANTHER" id="PTHR37984:SF5">
    <property type="entry name" value="PROTEIN NYNRIN-LIKE"/>
    <property type="match status" value="1"/>
</dbReference>
<dbReference type="InterPro" id="IPR041588">
    <property type="entry name" value="Integrase_H2C2"/>
</dbReference>
<dbReference type="EMBL" id="JAHIBW010000028">
    <property type="protein sequence ID" value="KAG7296727.1"/>
    <property type="molecule type" value="Genomic_DNA"/>
</dbReference>
<dbReference type="Pfam" id="PF17921">
    <property type="entry name" value="Integrase_H2C2"/>
    <property type="match status" value="1"/>
</dbReference>
<dbReference type="Proteomes" id="UP000823941">
    <property type="component" value="Chromosome 28"/>
</dbReference>
<evidence type="ECO:0000313" key="4">
    <source>
        <dbReference type="EMBL" id="KAG7296727.1"/>
    </source>
</evidence>
<dbReference type="InterPro" id="IPR036397">
    <property type="entry name" value="RNaseH_sf"/>
</dbReference>
<dbReference type="Pfam" id="PF00665">
    <property type="entry name" value="rve"/>
    <property type="match status" value="1"/>
</dbReference>
<evidence type="ECO:0000256" key="1">
    <source>
        <dbReference type="ARBA" id="ARBA00012493"/>
    </source>
</evidence>
<proteinExistence type="predicted"/>
<protein>
    <recommendedName>
        <fullName evidence="1">RNA-directed DNA polymerase</fullName>
        <ecNumber evidence="1">2.7.7.49</ecNumber>
    </recommendedName>
</protein>